<evidence type="ECO:0000259" key="1">
    <source>
        <dbReference type="Pfam" id="PF00931"/>
    </source>
</evidence>
<dbReference type="Pfam" id="PF04326">
    <property type="entry name" value="SLFN_AlbA_2"/>
    <property type="match status" value="1"/>
</dbReference>
<dbReference type="Gene3D" id="3.30.950.30">
    <property type="entry name" value="Schlafen, AAA domain"/>
    <property type="match status" value="1"/>
</dbReference>
<dbReference type="PANTHER" id="PTHR47691">
    <property type="entry name" value="REGULATOR-RELATED"/>
    <property type="match status" value="1"/>
</dbReference>
<accession>A0A640UUH6</accession>
<name>A0A640UUH6_9ACTN</name>
<dbReference type="SUPFAM" id="SSF48452">
    <property type="entry name" value="TPR-like"/>
    <property type="match status" value="1"/>
</dbReference>
<proteinExistence type="predicted"/>
<organism evidence="3 4">
    <name type="scientific">Streptomyces tubercidicus</name>
    <dbReference type="NCBI Taxonomy" id="47759"/>
    <lineage>
        <taxon>Bacteria</taxon>
        <taxon>Bacillati</taxon>
        <taxon>Actinomycetota</taxon>
        <taxon>Actinomycetes</taxon>
        <taxon>Kitasatosporales</taxon>
        <taxon>Streptomycetaceae</taxon>
        <taxon>Streptomyces</taxon>
    </lineage>
</organism>
<dbReference type="PANTHER" id="PTHR47691:SF3">
    <property type="entry name" value="HTH-TYPE TRANSCRIPTIONAL REGULATOR RV0890C-RELATED"/>
    <property type="match status" value="1"/>
</dbReference>
<dbReference type="InterPro" id="IPR038461">
    <property type="entry name" value="Schlafen_AlbA_2_dom_sf"/>
</dbReference>
<dbReference type="EMBL" id="BLIR01000001">
    <property type="protein sequence ID" value="GFE38992.1"/>
    <property type="molecule type" value="Genomic_DNA"/>
</dbReference>
<dbReference type="InterPro" id="IPR002182">
    <property type="entry name" value="NB-ARC"/>
</dbReference>
<dbReference type="AlphaFoldDB" id="A0A640UUH6"/>
<sequence>MNLSKIERLVREGDLSLDALKYLINCRGECEWLDFKQVLHLDNDYGIATFTRDALAMKNTGGGYLVIGVQDKTWVPVGLIEQLPYDTKQLRDKIRRGSGLDLQVDMVQHELRYTGESRWFALVLVRAALKRRKRRTPSLVRHDFHPKESYGLSRGEIYFRKGDSTVKITNEDELEGLLDDLEDRTDRESLEQGSVGSAFAVEQGTYRLLERDFEEFVGREQLREQLMNAVVGDPRIWIVNVHGPGGVGKSALATWVAYDCLDNGPFEAILQLTAKETVLTAGGITRARSRTLHSLEDLLDQIAQLFGETPPSTLEDKKSLVIEWLSAFSTLLVLDNLETVDDGRIIAFIQELPPSSKAKVLITSRRKTGGWEKPVTVPELNEVETKEFVKVKAVEMGIQIPMTGQLVSEINESCGGLPLAIQWFLGRYKRCGDIKAALKGVRHKDSPVLEFSFRNTWDSLSPDARRVLSVMSIFDVPPKHYMISLAADLPHESVDTALRELEDATLISKHVDQADGRESFSSLPITLSFAANQLPQFGSLEKDARQRLNRYKQQLDLEGYEVRRFIGEFERYGIENDNDKRGVILCRQGESETFSGNYEAADDLFKQAREIAPTSSYVLAMSSSYELARGHIGRAKGFADSACSRATRLTGGLAYSTKARVCAAQRDDNGRINALKRALEYAPEDVVQRHQYGVALSRSGRPREAIDEFTKIIDLEAPRTVPRETLVMALKTRVINYRRLGERQMAAEDLAFAKSLVRDHPHLAGQSHHIAELEE</sequence>
<dbReference type="PRINTS" id="PR00364">
    <property type="entry name" value="DISEASERSIST"/>
</dbReference>
<evidence type="ECO:0000313" key="4">
    <source>
        <dbReference type="Proteomes" id="UP000431826"/>
    </source>
</evidence>
<reference evidence="3 4" key="1">
    <citation type="submission" date="2019-12" db="EMBL/GenBank/DDBJ databases">
        <title>Whole genome shotgun sequence of Streptomyces tubercidicus NBRC 13090.</title>
        <authorList>
            <person name="Ichikawa N."/>
            <person name="Kimura A."/>
            <person name="Kitahashi Y."/>
            <person name="Komaki H."/>
            <person name="Tamura T."/>
        </authorList>
    </citation>
    <scope>NUCLEOTIDE SEQUENCE [LARGE SCALE GENOMIC DNA]</scope>
    <source>
        <strain evidence="3 4">NBRC 13090</strain>
    </source>
</reference>
<comment type="caution">
    <text evidence="3">The sequence shown here is derived from an EMBL/GenBank/DDBJ whole genome shotgun (WGS) entry which is preliminary data.</text>
</comment>
<feature type="domain" description="Schlafen AlbA-2" evidence="2">
    <location>
        <begin position="29"/>
        <end position="168"/>
    </location>
</feature>
<dbReference type="SUPFAM" id="SSF52540">
    <property type="entry name" value="P-loop containing nucleoside triphosphate hydrolases"/>
    <property type="match status" value="1"/>
</dbReference>
<dbReference type="InterPro" id="IPR007421">
    <property type="entry name" value="Schlafen_AlbA_2_dom"/>
</dbReference>
<dbReference type="Proteomes" id="UP000431826">
    <property type="component" value="Unassembled WGS sequence"/>
</dbReference>
<evidence type="ECO:0000313" key="3">
    <source>
        <dbReference type="EMBL" id="GFE38992.1"/>
    </source>
</evidence>
<dbReference type="GeneID" id="96284770"/>
<dbReference type="Pfam" id="PF00931">
    <property type="entry name" value="NB-ARC"/>
    <property type="match status" value="1"/>
</dbReference>
<dbReference type="OrthoDB" id="3188432at2"/>
<protein>
    <recommendedName>
        <fullName evidence="5">Schlafen AlbA-2 domain-containing protein</fullName>
    </recommendedName>
</protein>
<dbReference type="Gene3D" id="3.40.50.300">
    <property type="entry name" value="P-loop containing nucleotide triphosphate hydrolases"/>
    <property type="match status" value="1"/>
</dbReference>
<gene>
    <name evidence="3" type="ORF">Stube_36650</name>
</gene>
<dbReference type="RefSeq" id="WP_159744789.1">
    <property type="nucleotide sequence ID" value="NZ_BLIR01000001.1"/>
</dbReference>
<keyword evidence="4" id="KW-1185">Reference proteome</keyword>
<dbReference type="InterPro" id="IPR027417">
    <property type="entry name" value="P-loop_NTPase"/>
</dbReference>
<dbReference type="Gene3D" id="1.25.40.10">
    <property type="entry name" value="Tetratricopeptide repeat domain"/>
    <property type="match status" value="1"/>
</dbReference>
<evidence type="ECO:0008006" key="5">
    <source>
        <dbReference type="Google" id="ProtNLM"/>
    </source>
</evidence>
<feature type="domain" description="NB-ARC" evidence="1">
    <location>
        <begin position="221"/>
        <end position="367"/>
    </location>
</feature>
<dbReference type="InterPro" id="IPR011990">
    <property type="entry name" value="TPR-like_helical_dom_sf"/>
</dbReference>
<evidence type="ECO:0000259" key="2">
    <source>
        <dbReference type="Pfam" id="PF04326"/>
    </source>
</evidence>
<dbReference type="GO" id="GO:0043531">
    <property type="term" value="F:ADP binding"/>
    <property type="evidence" value="ECO:0007669"/>
    <property type="project" value="InterPro"/>
</dbReference>